<feature type="region of interest" description="Disordered" evidence="1">
    <location>
        <begin position="153"/>
        <end position="186"/>
    </location>
</feature>
<accession>A0A371F162</accession>
<reference evidence="2" key="1">
    <citation type="submission" date="2018-05" db="EMBL/GenBank/DDBJ databases">
        <title>Draft genome of Mucuna pruriens seed.</title>
        <authorList>
            <person name="Nnadi N.E."/>
            <person name="Vos R."/>
            <person name="Hasami M.H."/>
            <person name="Devisetty U.K."/>
            <person name="Aguiy J.C."/>
        </authorList>
    </citation>
    <scope>NUCLEOTIDE SEQUENCE [LARGE SCALE GENOMIC DNA]</scope>
    <source>
        <strain evidence="2">JCA_2017</strain>
    </source>
</reference>
<feature type="non-terminal residue" evidence="2">
    <location>
        <position position="1"/>
    </location>
</feature>
<organism evidence="2 3">
    <name type="scientific">Mucuna pruriens</name>
    <name type="common">Velvet bean</name>
    <name type="synonym">Dolichos pruriens</name>
    <dbReference type="NCBI Taxonomy" id="157652"/>
    <lineage>
        <taxon>Eukaryota</taxon>
        <taxon>Viridiplantae</taxon>
        <taxon>Streptophyta</taxon>
        <taxon>Embryophyta</taxon>
        <taxon>Tracheophyta</taxon>
        <taxon>Spermatophyta</taxon>
        <taxon>Magnoliopsida</taxon>
        <taxon>eudicotyledons</taxon>
        <taxon>Gunneridae</taxon>
        <taxon>Pentapetalae</taxon>
        <taxon>rosids</taxon>
        <taxon>fabids</taxon>
        <taxon>Fabales</taxon>
        <taxon>Fabaceae</taxon>
        <taxon>Papilionoideae</taxon>
        <taxon>50 kb inversion clade</taxon>
        <taxon>NPAAA clade</taxon>
        <taxon>indigoferoid/millettioid clade</taxon>
        <taxon>Phaseoleae</taxon>
        <taxon>Mucuna</taxon>
    </lineage>
</organism>
<dbReference type="Proteomes" id="UP000257109">
    <property type="component" value="Unassembled WGS sequence"/>
</dbReference>
<sequence>MSPYRIVFGKTYHLPMELEHKAYWALQELDELHLEAYENSKIYKQKVKKFHDQQILRKDFRVSQKVLLFNSRLKLIAGKLRSTWDGPFVKTNIFPYGAFQLKDEQSNNTFQVNGHQIKPFYEGPAPIAAHFKPRTGKTMTSLSLREQRSFRSVLGSRSSVEEGTKEQSKDRLSRVHHGQESRLGRDRLCLSQVRPYKPSSPLRCSPIRGSPMTSGPMVLSTSAIQLRGHLSYNSVATSLLEKLTTLVTQGQNRQFTMSEIGKPESLHRDHIDSASAESNSTSDQDESTLYTLDFASFCSTLSHNRAHYVLEKIRPKVDYAIVSFSLFDAH</sequence>
<evidence type="ECO:0000313" key="3">
    <source>
        <dbReference type="Proteomes" id="UP000257109"/>
    </source>
</evidence>
<name>A0A371F162_MUCPR</name>
<dbReference type="OrthoDB" id="1741700at2759"/>
<protein>
    <recommendedName>
        <fullName evidence="4">Reverse transcriptase domain-containing protein</fullName>
    </recommendedName>
</protein>
<evidence type="ECO:0000256" key="1">
    <source>
        <dbReference type="SAM" id="MobiDB-lite"/>
    </source>
</evidence>
<gene>
    <name evidence="2" type="ORF">CR513_48532</name>
</gene>
<dbReference type="EMBL" id="QJKJ01011086">
    <property type="protein sequence ID" value="RDX72040.1"/>
    <property type="molecule type" value="Genomic_DNA"/>
</dbReference>
<evidence type="ECO:0008006" key="4">
    <source>
        <dbReference type="Google" id="ProtNLM"/>
    </source>
</evidence>
<dbReference type="AlphaFoldDB" id="A0A371F162"/>
<comment type="caution">
    <text evidence="2">The sequence shown here is derived from an EMBL/GenBank/DDBJ whole genome shotgun (WGS) entry which is preliminary data.</text>
</comment>
<evidence type="ECO:0000313" key="2">
    <source>
        <dbReference type="EMBL" id="RDX72040.1"/>
    </source>
</evidence>
<keyword evidence="3" id="KW-1185">Reference proteome</keyword>
<feature type="compositionally biased region" description="Basic and acidic residues" evidence="1">
    <location>
        <begin position="159"/>
        <end position="186"/>
    </location>
</feature>
<proteinExistence type="predicted"/>